<dbReference type="STRING" id="1042311.A0A2T3YZ89"/>
<dbReference type="InterPro" id="IPR006026">
    <property type="entry name" value="Peptidase_Metallo"/>
</dbReference>
<dbReference type="GO" id="GO:0008270">
    <property type="term" value="F:zinc ion binding"/>
    <property type="evidence" value="ECO:0007669"/>
    <property type="project" value="InterPro"/>
</dbReference>
<keyword evidence="2" id="KW-0479">Metal-binding</keyword>
<evidence type="ECO:0000256" key="1">
    <source>
        <dbReference type="ARBA" id="ARBA00022670"/>
    </source>
</evidence>
<accession>A0A2T3YZ89</accession>
<dbReference type="GO" id="GO:0004222">
    <property type="term" value="F:metalloendopeptidase activity"/>
    <property type="evidence" value="ECO:0007669"/>
    <property type="project" value="InterPro"/>
</dbReference>
<dbReference type="EMBL" id="KZ679267">
    <property type="protein sequence ID" value="PTB37865.1"/>
    <property type="molecule type" value="Genomic_DNA"/>
</dbReference>
<evidence type="ECO:0000259" key="5">
    <source>
        <dbReference type="SMART" id="SM00235"/>
    </source>
</evidence>
<dbReference type="GO" id="GO:0006508">
    <property type="term" value="P:proteolysis"/>
    <property type="evidence" value="ECO:0007669"/>
    <property type="project" value="UniProtKB-KW"/>
</dbReference>
<dbReference type="SUPFAM" id="SSF55486">
    <property type="entry name" value="Metalloproteases ('zincins'), catalytic domain"/>
    <property type="match status" value="1"/>
</dbReference>
<dbReference type="Pfam" id="PF00413">
    <property type="entry name" value="Peptidase_M10"/>
    <property type="match status" value="1"/>
</dbReference>
<evidence type="ECO:0000256" key="3">
    <source>
        <dbReference type="ARBA" id="ARBA00022801"/>
    </source>
</evidence>
<dbReference type="AlphaFoldDB" id="A0A2T3YZ89"/>
<dbReference type="OrthoDB" id="406838at2759"/>
<sequence>MDYEEHIKTPTSVCVTEEGAEKEVRVGWKGHATRWKKNSVLRYNICTHTFPSLRWAKLVAHAAAEAISMWQNIGARFEEVGRDEKATFAIKYCFEPDNCRRDVYASAFFPKTSPGELFVYEVALEPSHVGFLTNILAHEFGHILGLRHEFAVETSFLWGEANDRSIMNYFSDLNQLQVGEQDRENLATYYECEAGQCERLSITDIEPRVFRFP</sequence>
<proteinExistence type="predicted"/>
<keyword evidence="4" id="KW-0862">Zinc</keyword>
<keyword evidence="1" id="KW-0645">Protease</keyword>
<name>A0A2T3YZ89_TRIA4</name>
<evidence type="ECO:0000256" key="4">
    <source>
        <dbReference type="ARBA" id="ARBA00022833"/>
    </source>
</evidence>
<gene>
    <name evidence="6" type="ORF">M441DRAFT_175227</name>
</gene>
<evidence type="ECO:0000313" key="7">
    <source>
        <dbReference type="Proteomes" id="UP000240493"/>
    </source>
</evidence>
<dbReference type="Proteomes" id="UP000240493">
    <property type="component" value="Unassembled WGS sequence"/>
</dbReference>
<organism evidence="6 7">
    <name type="scientific">Trichoderma asperellum (strain ATCC 204424 / CBS 433.97 / NBRC 101777)</name>
    <dbReference type="NCBI Taxonomy" id="1042311"/>
    <lineage>
        <taxon>Eukaryota</taxon>
        <taxon>Fungi</taxon>
        <taxon>Dikarya</taxon>
        <taxon>Ascomycota</taxon>
        <taxon>Pezizomycotina</taxon>
        <taxon>Sordariomycetes</taxon>
        <taxon>Hypocreomycetidae</taxon>
        <taxon>Hypocreales</taxon>
        <taxon>Hypocreaceae</taxon>
        <taxon>Trichoderma</taxon>
    </lineage>
</organism>
<keyword evidence="3" id="KW-0378">Hydrolase</keyword>
<keyword evidence="7" id="KW-1185">Reference proteome</keyword>
<reference evidence="6 7" key="1">
    <citation type="submission" date="2016-07" db="EMBL/GenBank/DDBJ databases">
        <title>Multiple horizontal gene transfer events from other fungi enriched the ability of initially mycotrophic Trichoderma (Ascomycota) to feed on dead plant biomass.</title>
        <authorList>
            <consortium name="DOE Joint Genome Institute"/>
            <person name="Aerts A."/>
            <person name="Atanasova L."/>
            <person name="Chenthamara K."/>
            <person name="Zhang J."/>
            <person name="Grujic M."/>
            <person name="Henrissat B."/>
            <person name="Kuo A."/>
            <person name="Salamov A."/>
            <person name="Lipzen A."/>
            <person name="Labutti K."/>
            <person name="Barry K."/>
            <person name="Miao Y."/>
            <person name="Rahimi M.J."/>
            <person name="Shen Q."/>
            <person name="Grigoriev I.V."/>
            <person name="Kubicek C.P."/>
            <person name="Druzhinina I.S."/>
        </authorList>
    </citation>
    <scope>NUCLEOTIDE SEQUENCE [LARGE SCALE GENOMIC DNA]</scope>
    <source>
        <strain evidence="6 7">CBS 433.97</strain>
    </source>
</reference>
<dbReference type="GO" id="GO:0031012">
    <property type="term" value="C:extracellular matrix"/>
    <property type="evidence" value="ECO:0007669"/>
    <property type="project" value="InterPro"/>
</dbReference>
<protein>
    <recommendedName>
        <fullName evidence="5">Peptidase metallopeptidase domain-containing protein</fullName>
    </recommendedName>
</protein>
<feature type="non-terminal residue" evidence="6">
    <location>
        <position position="213"/>
    </location>
</feature>
<feature type="domain" description="Peptidase metallopeptidase" evidence="5">
    <location>
        <begin position="31"/>
        <end position="192"/>
    </location>
</feature>
<evidence type="ECO:0000313" key="6">
    <source>
        <dbReference type="EMBL" id="PTB37865.1"/>
    </source>
</evidence>
<dbReference type="InterPro" id="IPR001818">
    <property type="entry name" value="Pept_M10_metallopeptidase"/>
</dbReference>
<dbReference type="SMART" id="SM00235">
    <property type="entry name" value="ZnMc"/>
    <property type="match status" value="1"/>
</dbReference>
<evidence type="ECO:0000256" key="2">
    <source>
        <dbReference type="ARBA" id="ARBA00022723"/>
    </source>
</evidence>
<dbReference type="Gene3D" id="3.40.390.10">
    <property type="entry name" value="Collagenase (Catalytic Domain)"/>
    <property type="match status" value="1"/>
</dbReference>
<dbReference type="InterPro" id="IPR024079">
    <property type="entry name" value="MetalloPept_cat_dom_sf"/>
</dbReference>